<sequence length="187" mass="21012">MKKQTYLLFLLPFLILAACSSEASQSVENIEEQAEQELDAEIYIPEFEEYPMVSAEIFSVPMASSKSLMVTYSREKGSLKSDELISNHEETVGSEVIYGIYEGDPILFKITFDKNEIISGDGSHELRTVSGESVLYHETTSGDNEYLTAFFNGEQGSYSFEFALTDELTEDEAYWVISTVIQGQKSK</sequence>
<proteinExistence type="predicted"/>
<evidence type="ECO:0000313" key="2">
    <source>
        <dbReference type="EMBL" id="RAZ81352.1"/>
    </source>
</evidence>
<reference evidence="2 3" key="1">
    <citation type="submission" date="2018-06" db="EMBL/GenBank/DDBJ databases">
        <title>The draft genome sequences of strains SCU63 and S1.</title>
        <authorList>
            <person name="Gan L."/>
        </authorList>
    </citation>
    <scope>NUCLEOTIDE SEQUENCE [LARGE SCALE GENOMIC DNA]</scope>
    <source>
        <strain evidence="2 3">SCU63</strain>
    </source>
</reference>
<keyword evidence="3" id="KW-1185">Reference proteome</keyword>
<keyword evidence="1" id="KW-0732">Signal</keyword>
<dbReference type="RefSeq" id="WP_112221838.1">
    <property type="nucleotide sequence ID" value="NZ_CP196859.1"/>
</dbReference>
<evidence type="ECO:0008006" key="4">
    <source>
        <dbReference type="Google" id="ProtNLM"/>
    </source>
</evidence>
<feature type="chain" id="PRO_5016777959" description="DUF4367 domain-containing protein" evidence="1">
    <location>
        <begin position="24"/>
        <end position="187"/>
    </location>
</feature>
<dbReference type="Proteomes" id="UP000251002">
    <property type="component" value="Unassembled WGS sequence"/>
</dbReference>
<dbReference type="PROSITE" id="PS51257">
    <property type="entry name" value="PROKAR_LIPOPROTEIN"/>
    <property type="match status" value="1"/>
</dbReference>
<feature type="signal peptide" evidence="1">
    <location>
        <begin position="1"/>
        <end position="23"/>
    </location>
</feature>
<comment type="caution">
    <text evidence="2">The sequence shown here is derived from an EMBL/GenBank/DDBJ whole genome shotgun (WGS) entry which is preliminary data.</text>
</comment>
<accession>A0A365L7G3</accession>
<evidence type="ECO:0000256" key="1">
    <source>
        <dbReference type="SAM" id="SignalP"/>
    </source>
</evidence>
<evidence type="ECO:0000313" key="3">
    <source>
        <dbReference type="Proteomes" id="UP000251002"/>
    </source>
</evidence>
<protein>
    <recommendedName>
        <fullName evidence="4">DUF4367 domain-containing protein</fullName>
    </recommendedName>
</protein>
<dbReference type="EMBL" id="QLZR01000001">
    <property type="protein sequence ID" value="RAZ81352.1"/>
    <property type="molecule type" value="Genomic_DNA"/>
</dbReference>
<name>A0A365L7G3_9BACL</name>
<organism evidence="2 3">
    <name type="scientific">Planococcus halotolerans</name>
    <dbReference type="NCBI Taxonomy" id="2233542"/>
    <lineage>
        <taxon>Bacteria</taxon>
        <taxon>Bacillati</taxon>
        <taxon>Bacillota</taxon>
        <taxon>Bacilli</taxon>
        <taxon>Bacillales</taxon>
        <taxon>Caryophanaceae</taxon>
        <taxon>Planococcus</taxon>
    </lineage>
</organism>
<gene>
    <name evidence="2" type="ORF">DP120_03465</name>
</gene>
<dbReference type="AlphaFoldDB" id="A0A365L7G3"/>